<dbReference type="Proteomes" id="UP000653797">
    <property type="component" value="Unassembled WGS sequence"/>
</dbReference>
<accession>A0A927B1F7</accession>
<dbReference type="GO" id="GO:0003676">
    <property type="term" value="F:nucleic acid binding"/>
    <property type="evidence" value="ECO:0007669"/>
    <property type="project" value="InterPro"/>
</dbReference>
<keyword evidence="1" id="KW-0808">Transferase</keyword>
<keyword evidence="1" id="KW-0489">Methyltransferase</keyword>
<gene>
    <name evidence="1" type="ORF">IC230_12995</name>
</gene>
<evidence type="ECO:0000313" key="1">
    <source>
        <dbReference type="EMBL" id="MBD2753815.1"/>
    </source>
</evidence>
<organism evidence="1 2">
    <name type="scientific">Spirosoma validum</name>
    <dbReference type="NCBI Taxonomy" id="2771355"/>
    <lineage>
        <taxon>Bacteria</taxon>
        <taxon>Pseudomonadati</taxon>
        <taxon>Bacteroidota</taxon>
        <taxon>Cytophagia</taxon>
        <taxon>Cytophagales</taxon>
        <taxon>Cytophagaceae</taxon>
        <taxon>Spirosoma</taxon>
    </lineage>
</organism>
<name>A0A927B1F7_9BACT</name>
<dbReference type="GO" id="GO:0032259">
    <property type="term" value="P:methylation"/>
    <property type="evidence" value="ECO:0007669"/>
    <property type="project" value="UniProtKB-KW"/>
</dbReference>
<dbReference type="GO" id="GO:0008168">
    <property type="term" value="F:methyltransferase activity"/>
    <property type="evidence" value="ECO:0007669"/>
    <property type="project" value="UniProtKB-KW"/>
</dbReference>
<comment type="caution">
    <text evidence="1">The sequence shown here is derived from an EMBL/GenBank/DDBJ whole genome shotgun (WGS) entry which is preliminary data.</text>
</comment>
<dbReference type="PRINTS" id="PR00507">
    <property type="entry name" value="N12N6MTFRASE"/>
</dbReference>
<dbReference type="PROSITE" id="PS00092">
    <property type="entry name" value="N6_MTASE"/>
    <property type="match status" value="1"/>
</dbReference>
<dbReference type="AlphaFoldDB" id="A0A927B1F7"/>
<dbReference type="EMBL" id="JACXAA010000004">
    <property type="protein sequence ID" value="MBD2753815.1"/>
    <property type="molecule type" value="Genomic_DNA"/>
</dbReference>
<sequence length="295" mass="34296">MKTQQETLRRIFEDCTLTHPKQKEYWLGLPEYQIEDYPRFKRMITDVGGVWKRKGFLFTSDPTNVLQRIFEQGVNWKQLTQYFATPHTVCRKMIEKLPQGIDFWHGKRILEPSVGRGNILMEILLRTCMFQGNGKTGEDFRINAWSKSQVDLCELDEFNYLCLENKIIKQMGYQRICADFMQLPNDRQYDIIIANPPFAKDQYKTHFTKMVGHLAPGGDIVCVLPKKAEEDDLYSQLANVEFEHLSNKEFRGSGTIVDTLIVSAKRKTEPVRIAPRTTSKAISRQHYGTQLSLFS</sequence>
<protein>
    <submittedName>
        <fullName evidence="1">Methyltransferase</fullName>
    </submittedName>
</protein>
<reference evidence="1" key="1">
    <citation type="submission" date="2020-09" db="EMBL/GenBank/DDBJ databases">
        <authorList>
            <person name="Kim M.K."/>
        </authorList>
    </citation>
    <scope>NUCLEOTIDE SEQUENCE</scope>
    <source>
        <strain evidence="1">BT704</strain>
    </source>
</reference>
<dbReference type="RefSeq" id="WP_191039462.1">
    <property type="nucleotide sequence ID" value="NZ_JACXAA010000004.1"/>
</dbReference>
<proteinExistence type="predicted"/>
<keyword evidence="2" id="KW-1185">Reference proteome</keyword>
<dbReference type="SUPFAM" id="SSF53335">
    <property type="entry name" value="S-adenosyl-L-methionine-dependent methyltransferases"/>
    <property type="match status" value="1"/>
</dbReference>
<dbReference type="InterPro" id="IPR002052">
    <property type="entry name" value="DNA_methylase_N6_adenine_CS"/>
</dbReference>
<dbReference type="InterPro" id="IPR029063">
    <property type="entry name" value="SAM-dependent_MTases_sf"/>
</dbReference>
<dbReference type="Gene3D" id="3.40.50.150">
    <property type="entry name" value="Vaccinia Virus protein VP39"/>
    <property type="match status" value="1"/>
</dbReference>
<evidence type="ECO:0000313" key="2">
    <source>
        <dbReference type="Proteomes" id="UP000653797"/>
    </source>
</evidence>